<keyword evidence="4" id="KW-1185">Reference proteome</keyword>
<evidence type="ECO:0000256" key="1">
    <source>
        <dbReference type="SAM" id="Phobius"/>
    </source>
</evidence>
<dbReference type="Proteomes" id="UP000324965">
    <property type="component" value="Unassembled WGS sequence"/>
</dbReference>
<sequence>MSATPATSSTSATSSMSAASLSSSSLPRDLKKFTARDAHVFAGKLVLCAAVSVGSAVWILTHDVWTALAGQFVLGVMFAHAVELQHQMLHGTGIRAPRWARCVGTALGAPMLVSYTRYRVLHLRHHRFLGTDQDTEFFRYSAGDALTLTAMGASAFDVRRWAAALRDVVCAVWPGRSYDSGMNRRNRARIQGEYRCMLAAGVALAGVSVAVERPLVVTLWLVPLVFAEPVHFLIELPEHVLCDRTSPDVFRNTRTIRGSRFSCWLTNGNNFHVEHHLRMAVPINKLGAVHGEVAGRLENYCVSYPRFYRTVLAHAWRTQWARRDGAPRAHP</sequence>
<dbReference type="GO" id="GO:0006629">
    <property type="term" value="P:lipid metabolic process"/>
    <property type="evidence" value="ECO:0007669"/>
    <property type="project" value="InterPro"/>
</dbReference>
<comment type="caution">
    <text evidence="3">The sequence shown here is derived from an EMBL/GenBank/DDBJ whole genome shotgun (WGS) entry which is preliminary data.</text>
</comment>
<evidence type="ECO:0000259" key="2">
    <source>
        <dbReference type="Pfam" id="PF00487"/>
    </source>
</evidence>
<keyword evidence="1" id="KW-0812">Transmembrane</keyword>
<feature type="domain" description="Fatty acid desaturase" evidence="2">
    <location>
        <begin position="64"/>
        <end position="305"/>
    </location>
</feature>
<evidence type="ECO:0000313" key="3">
    <source>
        <dbReference type="EMBL" id="KAA0921367.1"/>
    </source>
</evidence>
<keyword evidence="1" id="KW-1133">Transmembrane helix</keyword>
<dbReference type="RefSeq" id="WP_149515768.1">
    <property type="nucleotide sequence ID" value="NZ_VDFC01000085.1"/>
</dbReference>
<dbReference type="AlphaFoldDB" id="A0A5A9ZVR1"/>
<dbReference type="InterPro" id="IPR005804">
    <property type="entry name" value="FA_desaturase_dom"/>
</dbReference>
<evidence type="ECO:0000313" key="4">
    <source>
        <dbReference type="Proteomes" id="UP000324965"/>
    </source>
</evidence>
<reference evidence="3 4" key="1">
    <citation type="submission" date="2019-05" db="EMBL/GenBank/DDBJ databases">
        <authorList>
            <person name="Hariharan J."/>
            <person name="Choudoir M.J."/>
            <person name="Diebold P."/>
            <person name="Panke-Buisse K."/>
            <person name="Buckley D.H."/>
        </authorList>
    </citation>
    <scope>NUCLEOTIDE SEQUENCE [LARGE SCALE GENOMIC DNA]</scope>
    <source>
        <strain evidence="3 4">SUN51</strain>
    </source>
</reference>
<dbReference type="Pfam" id="PF00487">
    <property type="entry name" value="FA_desaturase"/>
    <property type="match status" value="1"/>
</dbReference>
<accession>A0A5A9ZVR1</accession>
<gene>
    <name evidence="3" type="ORF">FGF04_37010</name>
</gene>
<name>A0A5A9ZVR1_9ACTN</name>
<proteinExistence type="predicted"/>
<feature type="transmembrane region" description="Helical" evidence="1">
    <location>
        <begin position="38"/>
        <end position="58"/>
    </location>
</feature>
<keyword evidence="1" id="KW-0472">Membrane</keyword>
<dbReference type="EMBL" id="VDFC01000085">
    <property type="protein sequence ID" value="KAA0921367.1"/>
    <property type="molecule type" value="Genomic_DNA"/>
</dbReference>
<protein>
    <submittedName>
        <fullName evidence="3">Fatty acid desaturase</fullName>
    </submittedName>
</protein>
<organism evidence="3 4">
    <name type="scientific">Streptomyces apricus</name>
    <dbReference type="NCBI Taxonomy" id="1828112"/>
    <lineage>
        <taxon>Bacteria</taxon>
        <taxon>Bacillati</taxon>
        <taxon>Actinomycetota</taxon>
        <taxon>Actinomycetes</taxon>
        <taxon>Kitasatosporales</taxon>
        <taxon>Streptomycetaceae</taxon>
        <taxon>Streptomyces</taxon>
    </lineage>
</organism>
<dbReference type="OrthoDB" id="9800167at2"/>